<accession>A0A6A6SAW4</accession>
<dbReference type="InterPro" id="IPR021514">
    <property type="entry name" value="DUF3176"/>
</dbReference>
<gene>
    <name evidence="2" type="ORF">P280DRAFT_465990</name>
</gene>
<feature type="transmembrane region" description="Helical" evidence="1">
    <location>
        <begin position="490"/>
        <end position="512"/>
    </location>
</feature>
<dbReference type="PANTHER" id="PTHR35394">
    <property type="entry name" value="DUF3176 DOMAIN-CONTAINING PROTEIN"/>
    <property type="match status" value="1"/>
</dbReference>
<name>A0A6A6SAW4_9PLEO</name>
<keyword evidence="1" id="KW-0472">Membrane</keyword>
<proteinExistence type="predicted"/>
<dbReference type="OrthoDB" id="5376804at2759"/>
<protein>
    <submittedName>
        <fullName evidence="2">Uncharacterized protein</fullName>
    </submittedName>
</protein>
<feature type="non-terminal residue" evidence="2">
    <location>
        <position position="564"/>
    </location>
</feature>
<organism evidence="2 3">
    <name type="scientific">Massarina eburnea CBS 473.64</name>
    <dbReference type="NCBI Taxonomy" id="1395130"/>
    <lineage>
        <taxon>Eukaryota</taxon>
        <taxon>Fungi</taxon>
        <taxon>Dikarya</taxon>
        <taxon>Ascomycota</taxon>
        <taxon>Pezizomycotina</taxon>
        <taxon>Dothideomycetes</taxon>
        <taxon>Pleosporomycetidae</taxon>
        <taxon>Pleosporales</taxon>
        <taxon>Massarineae</taxon>
        <taxon>Massarinaceae</taxon>
        <taxon>Massarina</taxon>
    </lineage>
</organism>
<reference evidence="2" key="1">
    <citation type="journal article" date="2020" name="Stud. Mycol.">
        <title>101 Dothideomycetes genomes: a test case for predicting lifestyles and emergence of pathogens.</title>
        <authorList>
            <person name="Haridas S."/>
            <person name="Albert R."/>
            <person name="Binder M."/>
            <person name="Bloem J."/>
            <person name="Labutti K."/>
            <person name="Salamov A."/>
            <person name="Andreopoulos B."/>
            <person name="Baker S."/>
            <person name="Barry K."/>
            <person name="Bills G."/>
            <person name="Bluhm B."/>
            <person name="Cannon C."/>
            <person name="Castanera R."/>
            <person name="Culley D."/>
            <person name="Daum C."/>
            <person name="Ezra D."/>
            <person name="Gonzalez J."/>
            <person name="Henrissat B."/>
            <person name="Kuo A."/>
            <person name="Liang C."/>
            <person name="Lipzen A."/>
            <person name="Lutzoni F."/>
            <person name="Magnuson J."/>
            <person name="Mondo S."/>
            <person name="Nolan M."/>
            <person name="Ohm R."/>
            <person name="Pangilinan J."/>
            <person name="Park H.-J."/>
            <person name="Ramirez L."/>
            <person name="Alfaro M."/>
            <person name="Sun H."/>
            <person name="Tritt A."/>
            <person name="Yoshinaga Y."/>
            <person name="Zwiers L.-H."/>
            <person name="Turgeon B."/>
            <person name="Goodwin S."/>
            <person name="Spatafora J."/>
            <person name="Crous P."/>
            <person name="Grigoriev I."/>
        </authorList>
    </citation>
    <scope>NUCLEOTIDE SEQUENCE</scope>
    <source>
        <strain evidence="2">CBS 473.64</strain>
    </source>
</reference>
<dbReference type="PANTHER" id="PTHR35394:SF5">
    <property type="entry name" value="DUF3176 DOMAIN-CONTAINING PROTEIN"/>
    <property type="match status" value="1"/>
</dbReference>
<keyword evidence="3" id="KW-1185">Reference proteome</keyword>
<dbReference type="EMBL" id="MU006778">
    <property type="protein sequence ID" value="KAF2644710.1"/>
    <property type="molecule type" value="Genomic_DNA"/>
</dbReference>
<dbReference type="Proteomes" id="UP000799753">
    <property type="component" value="Unassembled WGS sequence"/>
</dbReference>
<evidence type="ECO:0000313" key="2">
    <source>
        <dbReference type="EMBL" id="KAF2644710.1"/>
    </source>
</evidence>
<evidence type="ECO:0000313" key="3">
    <source>
        <dbReference type="Proteomes" id="UP000799753"/>
    </source>
</evidence>
<dbReference type="AlphaFoldDB" id="A0A6A6SAW4"/>
<feature type="transmembrane region" description="Helical" evidence="1">
    <location>
        <begin position="49"/>
        <end position="67"/>
    </location>
</feature>
<feature type="transmembrane region" description="Helical" evidence="1">
    <location>
        <begin position="150"/>
        <end position="169"/>
    </location>
</feature>
<dbReference type="Pfam" id="PF11374">
    <property type="entry name" value="DUF3176"/>
    <property type="match status" value="1"/>
</dbReference>
<evidence type="ECO:0000256" key="1">
    <source>
        <dbReference type="SAM" id="Phobius"/>
    </source>
</evidence>
<keyword evidence="1" id="KW-0812">Transmembrane</keyword>
<keyword evidence="1" id="KW-1133">Transmembrane helix</keyword>
<feature type="transmembrane region" description="Helical" evidence="1">
    <location>
        <begin position="87"/>
        <end position="108"/>
    </location>
</feature>
<sequence>MSPKRQSKTVSTVHYAAVDSNTNYRTEALRPPPSKGIVDYYNDSWTPEILAMLSSFVCMGVVVYILLRMQSKPLHDWPVPVISLNTMLAIAITAAKSLAAVAIGSCIAQSKWIAFKKRERKLEEMDLFEEASRGPWGSVKLLWFVNWRTGFASVGAIITILALGLDAFAQQVIKLDTRMVQIDDGGASFGLSHIYNGSAVFRTQSDGQYIAEDATADVAMQGAIYSGVFSPNPAPLFKCNSSCIWNESYISLGFQSTCTNVSAATISTNKSNATTILMTTPGNVSFDINFSPTSSQTAMKVAAKSLIPVRINENEDFTSKFARIAVVRAWTTYEESEISINTTKYINTLEIIECDIGLAAYNYSKVSASGNQFNTTTDTIPLPAPANSGPTTRHGRLVFNKTGLPSLQVNTPDIAALAQYFRSPRFSGEIIVGETVKELPGGIGLALQKQDIPKAFDRMALSMTEQLRSSNEIVANGLTVSPVVFVRVRWVWLALPAAVLILATLLLLATIINSRRYGCLLWRSSVLAMLFHDVSSKGGAGVLRTDVRSLKELDVMGEEMKARF</sequence>